<keyword evidence="3" id="KW-0808">Transferase</keyword>
<dbReference type="KEGG" id="tuz:TUZN_2064"/>
<evidence type="ECO:0000256" key="2">
    <source>
        <dbReference type="ARBA" id="ARBA00022527"/>
    </source>
</evidence>
<protein>
    <recommendedName>
        <fullName evidence="1">non-specific serine/threonine protein kinase</fullName>
        <ecNumber evidence="1">2.7.11.1</ecNumber>
    </recommendedName>
</protein>
<dbReference type="EC" id="2.7.11.1" evidence="1"/>
<evidence type="ECO:0000256" key="8">
    <source>
        <dbReference type="ARBA" id="ARBA00048679"/>
    </source>
</evidence>
<evidence type="ECO:0000256" key="7">
    <source>
        <dbReference type="ARBA" id="ARBA00047899"/>
    </source>
</evidence>
<dbReference type="EMBL" id="CP002590">
    <property type="protein sequence ID" value="AEA13522.1"/>
    <property type="molecule type" value="Genomic_DNA"/>
</dbReference>
<dbReference type="PANTHER" id="PTHR37171:SF1">
    <property type="entry name" value="SERINE_THREONINE-PROTEIN KINASE YRZF-RELATED"/>
    <property type="match status" value="1"/>
</dbReference>
<keyword evidence="11" id="KW-1185">Reference proteome</keyword>
<organism evidence="10 11">
    <name type="scientific">Thermoproteus uzoniensis (strain 768-20)</name>
    <dbReference type="NCBI Taxonomy" id="999630"/>
    <lineage>
        <taxon>Archaea</taxon>
        <taxon>Thermoproteota</taxon>
        <taxon>Thermoprotei</taxon>
        <taxon>Thermoproteales</taxon>
        <taxon>Thermoproteaceae</taxon>
        <taxon>Thermoproteus</taxon>
    </lineage>
</organism>
<dbReference type="Proteomes" id="UP000008138">
    <property type="component" value="Chromosome"/>
</dbReference>
<dbReference type="GO" id="GO:0005524">
    <property type="term" value="F:ATP binding"/>
    <property type="evidence" value="ECO:0007669"/>
    <property type="project" value="UniProtKB-KW"/>
</dbReference>
<keyword evidence="2 10" id="KW-0723">Serine/threonine-protein kinase</keyword>
<dbReference type="PANTHER" id="PTHR37171">
    <property type="entry name" value="SERINE/THREONINE-PROTEIN KINASE YRZF-RELATED"/>
    <property type="match status" value="1"/>
</dbReference>
<reference evidence="10 11" key="1">
    <citation type="journal article" date="2011" name="J. Bacteriol.">
        <title>Complete genome sequence of the thermoacidophilic crenarchaeon Thermoproteus uzoniensis 768-20.</title>
        <authorList>
            <person name="Mardanov A.V."/>
            <person name="Gumerov V.M."/>
            <person name="Beletsky A.V."/>
            <person name="Prokofeva M.I."/>
            <person name="Bonch-Osmolovskaya E.A."/>
            <person name="Ravin N.V."/>
            <person name="Skryabin K.G."/>
        </authorList>
    </citation>
    <scope>NUCLEOTIDE SEQUENCE [LARGE SCALE GENOMIC DNA]</scope>
    <source>
        <strain evidence="10 11">768-20</strain>
    </source>
</reference>
<keyword evidence="5 10" id="KW-0418">Kinase</keyword>
<dbReference type="Gene3D" id="1.10.510.10">
    <property type="entry name" value="Transferase(Phosphotransferase) domain 1"/>
    <property type="match status" value="1"/>
</dbReference>
<dbReference type="OrthoDB" id="86092at2157"/>
<comment type="catalytic activity">
    <reaction evidence="8">
        <text>L-seryl-[protein] + ATP = O-phospho-L-seryl-[protein] + ADP + H(+)</text>
        <dbReference type="Rhea" id="RHEA:17989"/>
        <dbReference type="Rhea" id="RHEA-COMP:9863"/>
        <dbReference type="Rhea" id="RHEA-COMP:11604"/>
        <dbReference type="ChEBI" id="CHEBI:15378"/>
        <dbReference type="ChEBI" id="CHEBI:29999"/>
        <dbReference type="ChEBI" id="CHEBI:30616"/>
        <dbReference type="ChEBI" id="CHEBI:83421"/>
        <dbReference type="ChEBI" id="CHEBI:456216"/>
        <dbReference type="EC" id="2.7.11.1"/>
    </reaction>
</comment>
<evidence type="ECO:0000313" key="10">
    <source>
        <dbReference type="EMBL" id="AEA13522.1"/>
    </source>
</evidence>
<dbReference type="HOGENOM" id="CLU_095575_0_0_2"/>
<evidence type="ECO:0000256" key="3">
    <source>
        <dbReference type="ARBA" id="ARBA00022679"/>
    </source>
</evidence>
<dbReference type="PROSITE" id="PS00107">
    <property type="entry name" value="PROTEIN_KINASE_ATP"/>
    <property type="match status" value="1"/>
</dbReference>
<feature type="domain" description="RIO-type" evidence="9">
    <location>
        <begin position="81"/>
        <end position="173"/>
    </location>
</feature>
<dbReference type="InterPro" id="IPR018934">
    <property type="entry name" value="RIO_dom"/>
</dbReference>
<evidence type="ECO:0000259" key="9">
    <source>
        <dbReference type="Pfam" id="PF01163"/>
    </source>
</evidence>
<evidence type="ECO:0000256" key="4">
    <source>
        <dbReference type="ARBA" id="ARBA00022741"/>
    </source>
</evidence>
<dbReference type="InterPro" id="IPR052396">
    <property type="entry name" value="Meiotic_Drive_Suppr_Kinase"/>
</dbReference>
<reference key="2">
    <citation type="submission" date="2011-03" db="EMBL/GenBank/DDBJ databases">
        <title>Complete genome sequence of the thermoacidophilic crenarchaeon Thermoproteus uzoniensis 768-20.</title>
        <authorList>
            <person name="Mardanov A.V."/>
            <person name="Gumerov V.M."/>
            <person name="Beletsky A.V."/>
            <person name="Prokofeva M.I."/>
            <person name="Bonch-Osmolovskaya E.A."/>
            <person name="Ravin N.V."/>
            <person name="Skryabin K.G."/>
        </authorList>
    </citation>
    <scope>NUCLEOTIDE SEQUENCE</scope>
    <source>
        <strain>768-20</strain>
    </source>
</reference>
<name>F2L597_THEU7</name>
<evidence type="ECO:0000313" key="11">
    <source>
        <dbReference type="Proteomes" id="UP000008138"/>
    </source>
</evidence>
<evidence type="ECO:0000256" key="6">
    <source>
        <dbReference type="ARBA" id="ARBA00022840"/>
    </source>
</evidence>
<dbReference type="eggNOG" id="arCOG01182">
    <property type="taxonomic scope" value="Archaea"/>
</dbReference>
<evidence type="ECO:0000256" key="5">
    <source>
        <dbReference type="ARBA" id="ARBA00022777"/>
    </source>
</evidence>
<dbReference type="SUPFAM" id="SSF56112">
    <property type="entry name" value="Protein kinase-like (PK-like)"/>
    <property type="match status" value="1"/>
</dbReference>
<dbReference type="InterPro" id="IPR011009">
    <property type="entry name" value="Kinase-like_dom_sf"/>
</dbReference>
<comment type="catalytic activity">
    <reaction evidence="7">
        <text>L-threonyl-[protein] + ATP = O-phospho-L-threonyl-[protein] + ADP + H(+)</text>
        <dbReference type="Rhea" id="RHEA:46608"/>
        <dbReference type="Rhea" id="RHEA-COMP:11060"/>
        <dbReference type="Rhea" id="RHEA-COMP:11605"/>
        <dbReference type="ChEBI" id="CHEBI:15378"/>
        <dbReference type="ChEBI" id="CHEBI:30013"/>
        <dbReference type="ChEBI" id="CHEBI:30616"/>
        <dbReference type="ChEBI" id="CHEBI:61977"/>
        <dbReference type="ChEBI" id="CHEBI:456216"/>
        <dbReference type="EC" id="2.7.11.1"/>
    </reaction>
</comment>
<gene>
    <name evidence="10" type="ordered locus">TUZN_2064</name>
</gene>
<dbReference type="InterPro" id="IPR017441">
    <property type="entry name" value="Protein_kinase_ATP_BS"/>
</dbReference>
<sequence>MKLREALALAIGGDLAHLAEVARQLSSLGVRVEPGGDVVWGPTRLLGKGNNGVVVFCRSRHGDIYACKIRRGDAQRPHLLDEARYLQIANGVGVGPRLYAYTRDVLVMEYVEGTPVADWWRAAGAEERARFVADLLRQARALDLAGISHGELSRPGKHVLVARGGRAVILDFESARPGAQNVTQAANLLRALGLTPPLEALRRYAERRDDLAFNELLSSLLGQLKR</sequence>
<dbReference type="GeneID" id="10361575"/>
<dbReference type="RefSeq" id="WP_013680857.1">
    <property type="nucleotide sequence ID" value="NC_015315.1"/>
</dbReference>
<keyword evidence="6" id="KW-0067">ATP-binding</keyword>
<accession>F2L597</accession>
<evidence type="ECO:0000256" key="1">
    <source>
        <dbReference type="ARBA" id="ARBA00012513"/>
    </source>
</evidence>
<keyword evidence="4" id="KW-0547">Nucleotide-binding</keyword>
<proteinExistence type="predicted"/>
<dbReference type="Pfam" id="PF01163">
    <property type="entry name" value="RIO1"/>
    <property type="match status" value="1"/>
</dbReference>
<dbReference type="AlphaFoldDB" id="F2L597"/>
<dbReference type="GO" id="GO:0004674">
    <property type="term" value="F:protein serine/threonine kinase activity"/>
    <property type="evidence" value="ECO:0007669"/>
    <property type="project" value="UniProtKB-KW"/>
</dbReference>
<dbReference type="STRING" id="999630.TUZN_2064"/>